<gene>
    <name evidence="2" type="primary">yciB_1</name>
    <name evidence="2" type="ORF">AVENLUH5627_01271</name>
</gene>
<proteinExistence type="predicted"/>
<accession>A0A150HVN3</accession>
<keyword evidence="1" id="KW-1133">Transmembrane helix</keyword>
<keyword evidence="1" id="KW-0812">Transmembrane</keyword>
<protein>
    <submittedName>
        <fullName evidence="2">Intracellular septation protein A</fullName>
    </submittedName>
</protein>
<feature type="transmembrane region" description="Helical" evidence="1">
    <location>
        <begin position="30"/>
        <end position="46"/>
    </location>
</feature>
<feature type="transmembrane region" description="Helical" evidence="1">
    <location>
        <begin position="7"/>
        <end position="24"/>
    </location>
</feature>
<feature type="transmembrane region" description="Helical" evidence="1">
    <location>
        <begin position="150"/>
        <end position="171"/>
    </location>
</feature>
<reference evidence="2 3" key="1">
    <citation type="journal article" date="2016" name="Sci. Rep.">
        <title>Genomic and phenotypic characterization of the species Acinetobacter venetianus.</title>
        <authorList>
            <person name="Fondi M."/>
            <person name="Maida I."/>
            <person name="Perrin E."/>
            <person name="Orlandini V."/>
            <person name="La Torre L."/>
            <person name="Bosi E."/>
            <person name="Negroni A."/>
            <person name="Zanaroli G."/>
            <person name="Fava F."/>
            <person name="Decorosi F."/>
            <person name="Giovannetti L."/>
            <person name="Viti C."/>
            <person name="Vaneechoutte M."/>
            <person name="Dijkshoorn L."/>
            <person name="Fani R."/>
        </authorList>
    </citation>
    <scope>NUCLEOTIDE SEQUENCE [LARGE SCALE GENOMIC DNA]</scope>
    <source>
        <strain evidence="2 3">LUH5627</strain>
    </source>
</reference>
<dbReference type="RefSeq" id="WP_061518512.1">
    <property type="nucleotide sequence ID" value="NZ_CP173025.1"/>
</dbReference>
<dbReference type="EMBL" id="JRUE01000119">
    <property type="protein sequence ID" value="KXZ70724.1"/>
    <property type="molecule type" value="Genomic_DNA"/>
</dbReference>
<dbReference type="PATRIC" id="fig|52133.18.peg.1320"/>
<evidence type="ECO:0000313" key="3">
    <source>
        <dbReference type="Proteomes" id="UP000075680"/>
    </source>
</evidence>
<evidence type="ECO:0000313" key="2">
    <source>
        <dbReference type="EMBL" id="KXZ70724.1"/>
    </source>
</evidence>
<feature type="transmembrane region" description="Helical" evidence="1">
    <location>
        <begin position="75"/>
        <end position="95"/>
    </location>
</feature>
<dbReference type="AlphaFoldDB" id="A0A150HVN3"/>
<keyword evidence="1" id="KW-0472">Membrane</keyword>
<organism evidence="2 3">
    <name type="scientific">Acinetobacter venetianus</name>
    <dbReference type="NCBI Taxonomy" id="52133"/>
    <lineage>
        <taxon>Bacteria</taxon>
        <taxon>Pseudomonadati</taxon>
        <taxon>Pseudomonadota</taxon>
        <taxon>Gammaproteobacteria</taxon>
        <taxon>Moraxellales</taxon>
        <taxon>Moraxellaceae</taxon>
        <taxon>Acinetobacter</taxon>
    </lineage>
</organism>
<dbReference type="Pfam" id="PF04279">
    <property type="entry name" value="IspA"/>
    <property type="match status" value="1"/>
</dbReference>
<dbReference type="Proteomes" id="UP000075680">
    <property type="component" value="Unassembled WGS sequence"/>
</dbReference>
<name>A0A150HVN3_9GAMM</name>
<evidence type="ECO:0000256" key="1">
    <source>
        <dbReference type="SAM" id="Phobius"/>
    </source>
</evidence>
<feature type="transmembrane region" description="Helical" evidence="1">
    <location>
        <begin position="125"/>
        <end position="144"/>
    </location>
</feature>
<feature type="transmembrane region" description="Helical" evidence="1">
    <location>
        <begin position="51"/>
        <end position="69"/>
    </location>
</feature>
<comment type="caution">
    <text evidence="2">The sequence shown here is derived from an EMBL/GenBank/DDBJ whole genome shotgun (WGS) entry which is preliminary data.</text>
</comment>
<dbReference type="GO" id="GO:0016020">
    <property type="term" value="C:membrane"/>
    <property type="evidence" value="ECO:0007669"/>
    <property type="project" value="InterPro"/>
</dbReference>
<sequence>MKHLFRGILITFFVLYPFIVGWSLSHGQFVWVSGLLVILGIVRLISAKKDLMLPLTGLAIICGGLSLILQNHAWLKLYPVGMSLGALLIFALTLYKPPSMIERFARLVEPDLPASGVEWTRKVTIVWCIFFIFNASIALATVFAPTQIWVIYNGFFSYVLMGLLFLGEFILRKRHQRLNQTNS</sequence>
<dbReference type="InterPro" id="IPR006008">
    <property type="entry name" value="YciB"/>
</dbReference>